<evidence type="ECO:0000259" key="3">
    <source>
        <dbReference type="PROSITE" id="PS50405"/>
    </source>
</evidence>
<dbReference type="Gene3D" id="1.20.1050.10">
    <property type="match status" value="1"/>
</dbReference>
<dbReference type="SUPFAM" id="SSF47616">
    <property type="entry name" value="GST C-terminal domain-like"/>
    <property type="match status" value="1"/>
</dbReference>
<dbReference type="Gene3D" id="3.40.30.10">
    <property type="entry name" value="Glutaredoxin"/>
    <property type="match status" value="1"/>
</dbReference>
<dbReference type="InterPro" id="IPR036249">
    <property type="entry name" value="Thioredoxin-like_sf"/>
</dbReference>
<dbReference type="PANTHER" id="PTHR44051">
    <property type="entry name" value="GLUTATHIONE S-TRANSFERASE-RELATED"/>
    <property type="match status" value="1"/>
</dbReference>
<evidence type="ECO:0000313" key="5">
    <source>
        <dbReference type="Proteomes" id="UP000054498"/>
    </source>
</evidence>
<dbReference type="AlphaFoldDB" id="A0A0D2MF71"/>
<dbReference type="PROSITE" id="PS50405">
    <property type="entry name" value="GST_CTER"/>
    <property type="match status" value="1"/>
</dbReference>
<dbReference type="SFLD" id="SFLDS00019">
    <property type="entry name" value="Glutathione_Transferase_(cytos"/>
    <property type="match status" value="1"/>
</dbReference>
<dbReference type="RefSeq" id="XP_013898406.1">
    <property type="nucleotide sequence ID" value="XM_014042952.1"/>
</dbReference>
<dbReference type="KEGG" id="mng:MNEG_8574"/>
<dbReference type="InterPro" id="IPR004045">
    <property type="entry name" value="Glutathione_S-Trfase_N"/>
</dbReference>
<dbReference type="STRING" id="145388.A0A0D2MF71"/>
<dbReference type="SUPFAM" id="SSF52833">
    <property type="entry name" value="Thioredoxin-like"/>
    <property type="match status" value="1"/>
</dbReference>
<dbReference type="PROSITE" id="PS50404">
    <property type="entry name" value="GST_NTER"/>
    <property type="match status" value="1"/>
</dbReference>
<evidence type="ECO:0000259" key="2">
    <source>
        <dbReference type="PROSITE" id="PS50404"/>
    </source>
</evidence>
<dbReference type="OrthoDB" id="422574at2759"/>
<keyword evidence="5" id="KW-1185">Reference proteome</keyword>
<feature type="domain" description="GST N-terminal" evidence="2">
    <location>
        <begin position="2"/>
        <end position="89"/>
    </location>
</feature>
<protein>
    <submittedName>
        <fullName evidence="4">Glutathione S-transferase</fullName>
        <ecNumber evidence="4">2.5.1.18</ecNumber>
    </submittedName>
</protein>
<dbReference type="GO" id="GO:0004364">
    <property type="term" value="F:glutathione transferase activity"/>
    <property type="evidence" value="ECO:0007669"/>
    <property type="project" value="UniProtKB-EC"/>
</dbReference>
<reference evidence="4 5" key="1">
    <citation type="journal article" date="2013" name="BMC Genomics">
        <title>Reconstruction of the lipid metabolism for the microalga Monoraphidium neglectum from its genome sequence reveals characteristics suitable for biofuel production.</title>
        <authorList>
            <person name="Bogen C."/>
            <person name="Al-Dilaimi A."/>
            <person name="Albersmeier A."/>
            <person name="Wichmann J."/>
            <person name="Grundmann M."/>
            <person name="Rupp O."/>
            <person name="Lauersen K.J."/>
            <person name="Blifernez-Klassen O."/>
            <person name="Kalinowski J."/>
            <person name="Goesmann A."/>
            <person name="Mussgnug J.H."/>
            <person name="Kruse O."/>
        </authorList>
    </citation>
    <scope>NUCLEOTIDE SEQUENCE [LARGE SCALE GENOMIC DNA]</scope>
    <source>
        <strain evidence="4 5">SAG 48.87</strain>
    </source>
</reference>
<dbReference type="InterPro" id="IPR040079">
    <property type="entry name" value="Glutathione_S-Trfase"/>
</dbReference>
<dbReference type="CDD" id="cd03048">
    <property type="entry name" value="GST_N_Ure2p_like"/>
    <property type="match status" value="1"/>
</dbReference>
<name>A0A0D2MF71_9CHLO</name>
<comment type="similarity">
    <text evidence="1">Belongs to the GST superfamily.</text>
</comment>
<dbReference type="InterPro" id="IPR004046">
    <property type="entry name" value="GST_C"/>
</dbReference>
<accession>A0A0D2MF71</accession>
<sequence>MAKAIQLYSLATPNGQKVSVALEELGLAYEAHTIDIRKGDQFSDEFKKINPNSKIPAIVDPDGPGGKPLAVFESGAILLYLSEKAGGKLLPSDPTQKWEALSWLFWQIGGVGPMFGQFGHFHKYAPEKIEYGINRYKTEVKRLLAVLEKQLEGRDYIIGSEYTLADVATFPWVRCLDTGYNAADVVELDSFKNVKDWVARCEARPASKAGLNVTPFPK</sequence>
<organism evidence="4 5">
    <name type="scientific">Monoraphidium neglectum</name>
    <dbReference type="NCBI Taxonomy" id="145388"/>
    <lineage>
        <taxon>Eukaryota</taxon>
        <taxon>Viridiplantae</taxon>
        <taxon>Chlorophyta</taxon>
        <taxon>core chlorophytes</taxon>
        <taxon>Chlorophyceae</taxon>
        <taxon>CS clade</taxon>
        <taxon>Sphaeropleales</taxon>
        <taxon>Selenastraceae</taxon>
        <taxon>Monoraphidium</taxon>
    </lineage>
</organism>
<dbReference type="SFLD" id="SFLDG00358">
    <property type="entry name" value="Main_(cytGST)"/>
    <property type="match status" value="1"/>
</dbReference>
<feature type="domain" description="GST C-terminal" evidence="3">
    <location>
        <begin position="93"/>
        <end position="218"/>
    </location>
</feature>
<dbReference type="EMBL" id="KK101863">
    <property type="protein sequence ID" value="KIY99386.1"/>
    <property type="molecule type" value="Genomic_DNA"/>
</dbReference>
<dbReference type="SFLD" id="SFLDG01151">
    <property type="entry name" value="Main.2:_Nu-like"/>
    <property type="match status" value="1"/>
</dbReference>
<dbReference type="InterPro" id="IPR010987">
    <property type="entry name" value="Glutathione-S-Trfase_C-like"/>
</dbReference>
<dbReference type="Proteomes" id="UP000054498">
    <property type="component" value="Unassembled WGS sequence"/>
</dbReference>
<keyword evidence="4" id="KW-0808">Transferase</keyword>
<dbReference type="EC" id="2.5.1.18" evidence="4"/>
<evidence type="ECO:0000256" key="1">
    <source>
        <dbReference type="ARBA" id="ARBA00007409"/>
    </source>
</evidence>
<gene>
    <name evidence="4" type="ORF">MNEG_8574</name>
</gene>
<proteinExistence type="inferred from homology"/>
<dbReference type="GeneID" id="25741450"/>
<dbReference type="Pfam" id="PF00043">
    <property type="entry name" value="GST_C"/>
    <property type="match status" value="1"/>
</dbReference>
<dbReference type="Pfam" id="PF13409">
    <property type="entry name" value="GST_N_2"/>
    <property type="match status" value="1"/>
</dbReference>
<evidence type="ECO:0000313" key="4">
    <source>
        <dbReference type="EMBL" id="KIY99386.1"/>
    </source>
</evidence>
<dbReference type="PANTHER" id="PTHR44051:SF8">
    <property type="entry name" value="GLUTATHIONE S-TRANSFERASE GSTA"/>
    <property type="match status" value="1"/>
</dbReference>
<dbReference type="InterPro" id="IPR036282">
    <property type="entry name" value="Glutathione-S-Trfase_C_sf"/>
</dbReference>